<evidence type="ECO:0000256" key="10">
    <source>
        <dbReference type="PROSITE-ProRule" id="PRU00042"/>
    </source>
</evidence>
<evidence type="ECO:0000256" key="3">
    <source>
        <dbReference type="ARBA" id="ARBA00022737"/>
    </source>
</evidence>
<feature type="domain" description="C2H2-type" evidence="12">
    <location>
        <begin position="399"/>
        <end position="426"/>
    </location>
</feature>
<feature type="domain" description="C2H2-type" evidence="12">
    <location>
        <begin position="427"/>
        <end position="455"/>
    </location>
</feature>
<dbReference type="FunFam" id="3.30.160.60:FF:000100">
    <property type="entry name" value="Zinc finger 45-like"/>
    <property type="match status" value="1"/>
</dbReference>
<dbReference type="GO" id="GO:0003682">
    <property type="term" value="F:chromatin binding"/>
    <property type="evidence" value="ECO:0007669"/>
    <property type="project" value="UniProtKB-ARBA"/>
</dbReference>
<dbReference type="Pfam" id="PF00096">
    <property type="entry name" value="zf-C2H2"/>
    <property type="match status" value="2"/>
</dbReference>
<evidence type="ECO:0000259" key="12">
    <source>
        <dbReference type="PROSITE" id="PS50157"/>
    </source>
</evidence>
<evidence type="ECO:0000256" key="11">
    <source>
        <dbReference type="SAM" id="MobiDB-lite"/>
    </source>
</evidence>
<comment type="subcellular location">
    <subcellularLocation>
        <location evidence="1">Nucleus</location>
    </subcellularLocation>
</comment>
<evidence type="ECO:0000256" key="2">
    <source>
        <dbReference type="ARBA" id="ARBA00022723"/>
    </source>
</evidence>
<dbReference type="InterPro" id="IPR046341">
    <property type="entry name" value="SET_dom_sf"/>
</dbReference>
<name>A0A1B6KUR8_9HEMI</name>
<dbReference type="GO" id="GO:0008170">
    <property type="term" value="F:N-methyltransferase activity"/>
    <property type="evidence" value="ECO:0007669"/>
    <property type="project" value="UniProtKB-ARBA"/>
</dbReference>
<evidence type="ECO:0000256" key="8">
    <source>
        <dbReference type="ARBA" id="ARBA00023163"/>
    </source>
</evidence>
<keyword evidence="6" id="KW-0805">Transcription regulation</keyword>
<feature type="domain" description="C2H2-type" evidence="12">
    <location>
        <begin position="371"/>
        <end position="398"/>
    </location>
</feature>
<dbReference type="GO" id="GO:0003677">
    <property type="term" value="F:DNA binding"/>
    <property type="evidence" value="ECO:0007669"/>
    <property type="project" value="UniProtKB-KW"/>
</dbReference>
<protein>
    <submittedName>
        <fullName evidence="14">Uncharacterized protein</fullName>
    </submittedName>
</protein>
<keyword evidence="9" id="KW-0539">Nucleus</keyword>
<dbReference type="GO" id="GO:0008757">
    <property type="term" value="F:S-adenosylmethionine-dependent methyltransferase activity"/>
    <property type="evidence" value="ECO:0007669"/>
    <property type="project" value="UniProtKB-ARBA"/>
</dbReference>
<sequence>MAEIPGPSRVTLRPIQREWRNELHPDYFFNWAIAEVVASSYSENPITGVAEVVVETESHIPGAGRGAWATERLPGHVTPHPIQGETSSTWGLSNELHPKDFSWTVPGTCPASSSENSVPGVAGDVVVAESHIPGAGRGAWTKDGLPRNVRLGPYQGTINDEPDPEGFSWAIKKGGKIDHYVTADSTDTSNWMGFVNCARNKCEENLKAYQYQGQIYYRTFKPVPPKVELCLNYGNEFASELGISMESFHSRNTSHLERKVFTCDSCDITYTSPLYLQPHQRFCKKNRGPKILVEDNTLPRDVQTLATVIDGSKVYECPFCLYKGKLIYHIQQHLLTHTGEQKYSCNVCGNRFTQGSSLSTHKRLHREEKKYKCTLCSYSCHQIVNFKRHMRIHTREMIYACRLCKYSCSCNSNMVKHIRTHTGEKPFRCPQCEFPFATSSNRTRHVRTVHSGQKAPNPASASALLQPAPAREE</sequence>
<dbReference type="GO" id="GO:0005634">
    <property type="term" value="C:nucleus"/>
    <property type="evidence" value="ECO:0007669"/>
    <property type="project" value="UniProtKB-SubCell"/>
</dbReference>
<dbReference type="SUPFAM" id="SSF57667">
    <property type="entry name" value="beta-beta-alpha zinc fingers"/>
    <property type="match status" value="3"/>
</dbReference>
<dbReference type="FunFam" id="3.30.160.60:FF:002343">
    <property type="entry name" value="Zinc finger protein 33A"/>
    <property type="match status" value="1"/>
</dbReference>
<dbReference type="EMBL" id="GEBQ01024781">
    <property type="protein sequence ID" value="JAT15196.1"/>
    <property type="molecule type" value="Transcribed_RNA"/>
</dbReference>
<accession>A0A1B6KUR8</accession>
<dbReference type="GO" id="GO:0006355">
    <property type="term" value="P:regulation of DNA-templated transcription"/>
    <property type="evidence" value="ECO:0007669"/>
    <property type="project" value="UniProtKB-ARBA"/>
</dbReference>
<keyword evidence="2" id="KW-0479">Metal-binding</keyword>
<dbReference type="Gene3D" id="3.30.160.60">
    <property type="entry name" value="Classic Zinc Finger"/>
    <property type="match status" value="5"/>
</dbReference>
<dbReference type="GO" id="GO:0000785">
    <property type="term" value="C:chromatin"/>
    <property type="evidence" value="ECO:0007669"/>
    <property type="project" value="UniProtKB-ARBA"/>
</dbReference>
<gene>
    <name evidence="14" type="ORF">g.54311</name>
</gene>
<reference evidence="14" key="1">
    <citation type="submission" date="2015-11" db="EMBL/GenBank/DDBJ databases">
        <title>De novo transcriptome assembly of four potential Pierce s Disease insect vectors from Arizona vineyards.</title>
        <authorList>
            <person name="Tassone E.E."/>
        </authorList>
    </citation>
    <scope>NUCLEOTIDE SEQUENCE</scope>
</reference>
<evidence type="ECO:0000256" key="1">
    <source>
        <dbReference type="ARBA" id="ARBA00004123"/>
    </source>
</evidence>
<proteinExistence type="predicted"/>
<organism evidence="14">
    <name type="scientific">Graphocephala atropunctata</name>
    <dbReference type="NCBI Taxonomy" id="36148"/>
    <lineage>
        <taxon>Eukaryota</taxon>
        <taxon>Metazoa</taxon>
        <taxon>Ecdysozoa</taxon>
        <taxon>Arthropoda</taxon>
        <taxon>Hexapoda</taxon>
        <taxon>Insecta</taxon>
        <taxon>Pterygota</taxon>
        <taxon>Neoptera</taxon>
        <taxon>Paraneoptera</taxon>
        <taxon>Hemiptera</taxon>
        <taxon>Auchenorrhyncha</taxon>
        <taxon>Membracoidea</taxon>
        <taxon>Cicadellidae</taxon>
        <taxon>Cicadellinae</taxon>
        <taxon>Cicadellini</taxon>
        <taxon>Graphocephala</taxon>
    </lineage>
</organism>
<dbReference type="PANTHER" id="PTHR16515">
    <property type="entry name" value="PR DOMAIN ZINC FINGER PROTEIN"/>
    <property type="match status" value="1"/>
</dbReference>
<dbReference type="GO" id="GO:0040029">
    <property type="term" value="P:epigenetic regulation of gene expression"/>
    <property type="evidence" value="ECO:0007669"/>
    <property type="project" value="UniProtKB-ARBA"/>
</dbReference>
<evidence type="ECO:0000256" key="9">
    <source>
        <dbReference type="ARBA" id="ARBA00023242"/>
    </source>
</evidence>
<evidence type="ECO:0000259" key="13">
    <source>
        <dbReference type="PROSITE" id="PS50280"/>
    </source>
</evidence>
<dbReference type="PROSITE" id="PS50157">
    <property type="entry name" value="ZINC_FINGER_C2H2_2"/>
    <property type="match status" value="5"/>
</dbReference>
<dbReference type="AlphaFoldDB" id="A0A1B6KUR8"/>
<feature type="domain" description="SET" evidence="13">
    <location>
        <begin position="123"/>
        <end position="234"/>
    </location>
</feature>
<evidence type="ECO:0000256" key="4">
    <source>
        <dbReference type="ARBA" id="ARBA00022771"/>
    </source>
</evidence>
<evidence type="ECO:0000313" key="14">
    <source>
        <dbReference type="EMBL" id="JAT15196.1"/>
    </source>
</evidence>
<dbReference type="SMART" id="SM00355">
    <property type="entry name" value="ZnF_C2H2"/>
    <property type="match status" value="6"/>
</dbReference>
<evidence type="ECO:0000256" key="5">
    <source>
        <dbReference type="ARBA" id="ARBA00022833"/>
    </source>
</evidence>
<dbReference type="Gene3D" id="2.170.270.10">
    <property type="entry name" value="SET domain"/>
    <property type="match status" value="1"/>
</dbReference>
<dbReference type="Pfam" id="PF21549">
    <property type="entry name" value="PRDM2_PR"/>
    <property type="match status" value="1"/>
</dbReference>
<dbReference type="GO" id="GO:0008270">
    <property type="term" value="F:zinc ion binding"/>
    <property type="evidence" value="ECO:0007669"/>
    <property type="project" value="UniProtKB-KW"/>
</dbReference>
<dbReference type="PANTHER" id="PTHR16515:SF49">
    <property type="entry name" value="GASTRULA ZINC FINGER PROTEIN XLCGF49.1-LIKE-RELATED"/>
    <property type="match status" value="1"/>
</dbReference>
<dbReference type="FunFam" id="3.30.160.60:FF:000690">
    <property type="entry name" value="Zinc finger protein 354C"/>
    <property type="match status" value="1"/>
</dbReference>
<dbReference type="InterPro" id="IPR013087">
    <property type="entry name" value="Znf_C2H2_type"/>
</dbReference>
<dbReference type="SUPFAM" id="SSF82199">
    <property type="entry name" value="SET domain"/>
    <property type="match status" value="1"/>
</dbReference>
<keyword evidence="7" id="KW-0238">DNA-binding</keyword>
<keyword evidence="3" id="KW-0677">Repeat</keyword>
<dbReference type="PROSITE" id="PS50280">
    <property type="entry name" value="SET"/>
    <property type="match status" value="1"/>
</dbReference>
<keyword evidence="5" id="KW-0862">Zinc</keyword>
<dbReference type="InterPro" id="IPR050331">
    <property type="entry name" value="Zinc_finger"/>
</dbReference>
<dbReference type="PROSITE" id="PS00028">
    <property type="entry name" value="ZINC_FINGER_C2H2_1"/>
    <property type="match status" value="4"/>
</dbReference>
<dbReference type="InterPro" id="IPR001214">
    <property type="entry name" value="SET_dom"/>
</dbReference>
<feature type="compositionally biased region" description="Low complexity" evidence="11">
    <location>
        <begin position="455"/>
        <end position="473"/>
    </location>
</feature>
<feature type="region of interest" description="Disordered" evidence="11">
    <location>
        <begin position="446"/>
        <end position="473"/>
    </location>
</feature>
<dbReference type="GO" id="GO:0008276">
    <property type="term" value="F:protein methyltransferase activity"/>
    <property type="evidence" value="ECO:0007669"/>
    <property type="project" value="UniProtKB-ARBA"/>
</dbReference>
<feature type="domain" description="C2H2-type" evidence="12">
    <location>
        <begin position="315"/>
        <end position="342"/>
    </location>
</feature>
<dbReference type="InterPro" id="IPR036236">
    <property type="entry name" value="Znf_C2H2_sf"/>
</dbReference>
<evidence type="ECO:0000256" key="6">
    <source>
        <dbReference type="ARBA" id="ARBA00023015"/>
    </source>
</evidence>
<feature type="domain" description="C2H2-type" evidence="12">
    <location>
        <begin position="343"/>
        <end position="370"/>
    </location>
</feature>
<keyword evidence="8" id="KW-0804">Transcription</keyword>
<evidence type="ECO:0000256" key="7">
    <source>
        <dbReference type="ARBA" id="ARBA00023125"/>
    </source>
</evidence>
<keyword evidence="4 10" id="KW-0863">Zinc-finger</keyword>